<feature type="compositionally biased region" description="Low complexity" evidence="3">
    <location>
        <begin position="163"/>
        <end position="176"/>
    </location>
</feature>
<dbReference type="SUPFAM" id="SSF56112">
    <property type="entry name" value="Protein kinase-like (PK-like)"/>
    <property type="match status" value="1"/>
</dbReference>
<feature type="compositionally biased region" description="Polar residues" evidence="3">
    <location>
        <begin position="1"/>
        <end position="46"/>
    </location>
</feature>
<sequence length="661" mass="72032">MPPSTSIQTEISPVDPSTLSPWDLVTNDQNNSISHTDGPMQPTNGTLDCPLDNQKEPETQTQTQPEAGAVGGVIRARGEVEGEPVCPALSSSVSSSKYSNTRSSSLSSITITQQTQPTNKSSSSSTQISATPEHSSSTPPPVTITRKHSRLANLFHGTHRHNNSNSSINNNHSNVGGASGASGGHHRSGLKMTPIDGTQSDPNQNSPNQQQSIANPKKTPDPIISRRSSGSLFNLERRSSSASASGSATSSLRSHSNGTEHSSSSHKLSRSLGSLLINPTTWKKRLHGGSHGNSGHTTINGVRVPLLQEKYGVYIKQDRRHQATAAAIKDSGATSRNNIASGATAVIRLVKHPDTNVVLAVKEFKKKDKTENERDYMKRMQNEFIISKTASGHTNIVTTIDLVLDEQDHWCTVMEYCQGGDAFSLMTQEHSRMSLDDNLCLFKQLLRGIKHLHELGIVHRDIKPENLVLTAGGTLKIADFGVADVVQRPLEEKARMCSKWCGSEPFWSPEVWELTSDESVYDGKALDIWSAAITFYCIRTNELLFSYAFYHPSNPVKLVGPVTIGSPAEVASRAQCIGDKAYGLYCDQRKAGGPINCDIWKHCSEDERTCLSGMLDPDPKTRWTAEEALESNLMKNFETCVDGKFANGARHYHQVSKSPIL</sequence>
<evidence type="ECO:0000256" key="1">
    <source>
        <dbReference type="ARBA" id="ARBA00022741"/>
    </source>
</evidence>
<keyword evidence="1" id="KW-0547">Nucleotide-binding</keyword>
<evidence type="ECO:0000256" key="3">
    <source>
        <dbReference type="SAM" id="MobiDB-lite"/>
    </source>
</evidence>
<protein>
    <submittedName>
        <fullName evidence="5">Kinase-like domain-containing protein</fullName>
    </submittedName>
</protein>
<proteinExistence type="predicted"/>
<dbReference type="Proteomes" id="UP001448207">
    <property type="component" value="Unassembled WGS sequence"/>
</dbReference>
<dbReference type="EMBL" id="JBCLYO010000034">
    <property type="protein sequence ID" value="KAL0075788.1"/>
    <property type="molecule type" value="Genomic_DNA"/>
</dbReference>
<dbReference type="SMART" id="SM00220">
    <property type="entry name" value="S_TKc"/>
    <property type="match status" value="1"/>
</dbReference>
<feature type="compositionally biased region" description="Low complexity" evidence="3">
    <location>
        <begin position="199"/>
        <end position="212"/>
    </location>
</feature>
<dbReference type="Pfam" id="PF00069">
    <property type="entry name" value="Pkinase"/>
    <property type="match status" value="1"/>
</dbReference>
<feature type="domain" description="Protein kinase" evidence="4">
    <location>
        <begin position="333"/>
        <end position="634"/>
    </location>
</feature>
<comment type="caution">
    <text evidence="5">The sequence shown here is derived from an EMBL/GenBank/DDBJ whole genome shotgun (WGS) entry which is preliminary data.</text>
</comment>
<feature type="compositionally biased region" description="Low complexity" evidence="3">
    <location>
        <begin position="90"/>
        <end position="131"/>
    </location>
</feature>
<name>A0ABR3AKE5_PHYBL</name>
<dbReference type="InterPro" id="IPR008271">
    <property type="entry name" value="Ser/Thr_kinase_AS"/>
</dbReference>
<feature type="region of interest" description="Disordered" evidence="3">
    <location>
        <begin position="1"/>
        <end position="144"/>
    </location>
</feature>
<organism evidence="5 6">
    <name type="scientific">Phycomyces blakesleeanus</name>
    <dbReference type="NCBI Taxonomy" id="4837"/>
    <lineage>
        <taxon>Eukaryota</taxon>
        <taxon>Fungi</taxon>
        <taxon>Fungi incertae sedis</taxon>
        <taxon>Mucoromycota</taxon>
        <taxon>Mucoromycotina</taxon>
        <taxon>Mucoromycetes</taxon>
        <taxon>Mucorales</taxon>
        <taxon>Phycomycetaceae</taxon>
        <taxon>Phycomyces</taxon>
    </lineage>
</organism>
<feature type="compositionally biased region" description="Low complexity" evidence="3">
    <location>
        <begin position="59"/>
        <end position="75"/>
    </location>
</feature>
<evidence type="ECO:0000259" key="4">
    <source>
        <dbReference type="PROSITE" id="PS50011"/>
    </source>
</evidence>
<keyword evidence="2" id="KW-0067">ATP-binding</keyword>
<evidence type="ECO:0000256" key="2">
    <source>
        <dbReference type="ARBA" id="ARBA00022840"/>
    </source>
</evidence>
<evidence type="ECO:0000313" key="6">
    <source>
        <dbReference type="Proteomes" id="UP001448207"/>
    </source>
</evidence>
<dbReference type="Gene3D" id="1.10.510.10">
    <property type="entry name" value="Transferase(Phosphotransferase) domain 1"/>
    <property type="match status" value="1"/>
</dbReference>
<reference evidence="5 6" key="1">
    <citation type="submission" date="2024-04" db="EMBL/GenBank/DDBJ databases">
        <title>Symmetric and asymmetric DNA N6-adenine methylation regulates different biological responses in Mucorales.</title>
        <authorList>
            <consortium name="Lawrence Berkeley National Laboratory"/>
            <person name="Lax C."/>
            <person name="Mondo S.J."/>
            <person name="Osorio-Concepcion M."/>
            <person name="Muszewska A."/>
            <person name="Corrochano-Luque M."/>
            <person name="Gutierrez G."/>
            <person name="Riley R."/>
            <person name="Lipzen A."/>
            <person name="Guo J."/>
            <person name="Hundley H."/>
            <person name="Amirebrahimi M."/>
            <person name="Ng V."/>
            <person name="Lorenzo-Gutierrez D."/>
            <person name="Binder U."/>
            <person name="Yang J."/>
            <person name="Song Y."/>
            <person name="Canovas D."/>
            <person name="Navarro E."/>
            <person name="Freitag M."/>
            <person name="Gabaldon T."/>
            <person name="Grigoriev I.V."/>
            <person name="Corrochano L.M."/>
            <person name="Nicolas F.E."/>
            <person name="Garre V."/>
        </authorList>
    </citation>
    <scope>NUCLEOTIDE SEQUENCE [LARGE SCALE GENOMIC DNA]</scope>
    <source>
        <strain evidence="5 6">L51</strain>
    </source>
</reference>
<accession>A0ABR3AKE5</accession>
<keyword evidence="6" id="KW-1185">Reference proteome</keyword>
<dbReference type="PROSITE" id="PS50011">
    <property type="entry name" value="PROTEIN_KINASE_DOM"/>
    <property type="match status" value="1"/>
</dbReference>
<dbReference type="PANTHER" id="PTHR24346">
    <property type="entry name" value="MAP/MICROTUBULE AFFINITY-REGULATING KINASE"/>
    <property type="match status" value="1"/>
</dbReference>
<gene>
    <name evidence="5" type="ORF">J3Q64DRAFT_1774053</name>
</gene>
<feature type="region of interest" description="Disordered" evidence="3">
    <location>
        <begin position="157"/>
        <end position="270"/>
    </location>
</feature>
<dbReference type="PANTHER" id="PTHR24346:SF30">
    <property type="entry name" value="MATERNAL EMBRYONIC LEUCINE ZIPPER KINASE"/>
    <property type="match status" value="1"/>
</dbReference>
<evidence type="ECO:0000313" key="5">
    <source>
        <dbReference type="EMBL" id="KAL0075788.1"/>
    </source>
</evidence>
<dbReference type="InterPro" id="IPR011009">
    <property type="entry name" value="Kinase-like_dom_sf"/>
</dbReference>
<dbReference type="InterPro" id="IPR000719">
    <property type="entry name" value="Prot_kinase_dom"/>
</dbReference>
<dbReference type="PROSITE" id="PS00108">
    <property type="entry name" value="PROTEIN_KINASE_ST"/>
    <property type="match status" value="1"/>
</dbReference>
<feature type="compositionally biased region" description="Low complexity" evidence="3">
    <location>
        <begin position="240"/>
        <end position="270"/>
    </location>
</feature>